<evidence type="ECO:0000256" key="6">
    <source>
        <dbReference type="ARBA" id="ARBA00023015"/>
    </source>
</evidence>
<feature type="compositionally biased region" description="Basic and acidic residues" evidence="10">
    <location>
        <begin position="154"/>
        <end position="171"/>
    </location>
</feature>
<feature type="region of interest" description="Disordered" evidence="10">
    <location>
        <begin position="154"/>
        <end position="206"/>
    </location>
</feature>
<dbReference type="GO" id="GO:0000981">
    <property type="term" value="F:DNA-binding transcription factor activity, RNA polymerase II-specific"/>
    <property type="evidence" value="ECO:0007669"/>
    <property type="project" value="TreeGrafter"/>
</dbReference>
<keyword evidence="13" id="KW-1185">Reference proteome</keyword>
<feature type="region of interest" description="Disordered" evidence="10">
    <location>
        <begin position="286"/>
        <end position="452"/>
    </location>
</feature>
<evidence type="ECO:0000256" key="2">
    <source>
        <dbReference type="ARBA" id="ARBA00022723"/>
    </source>
</evidence>
<evidence type="ECO:0000256" key="9">
    <source>
        <dbReference type="ARBA" id="ARBA00023242"/>
    </source>
</evidence>
<dbReference type="InterPro" id="IPR050457">
    <property type="entry name" value="ZnFinger_BTB_dom_contain"/>
</dbReference>
<keyword evidence="9" id="KW-0539">Nucleus</keyword>
<evidence type="ECO:0000256" key="4">
    <source>
        <dbReference type="ARBA" id="ARBA00022771"/>
    </source>
</evidence>
<dbReference type="Proteomes" id="UP000005408">
    <property type="component" value="Unassembled WGS sequence"/>
</dbReference>
<protein>
    <recommendedName>
        <fullName evidence="11">BTB domain-containing protein</fullName>
    </recommendedName>
</protein>
<keyword evidence="4" id="KW-0863">Zinc-finger</keyword>
<accession>A0A8W8NLD3</accession>
<feature type="compositionally biased region" description="Polar residues" evidence="10">
    <location>
        <begin position="493"/>
        <end position="518"/>
    </location>
</feature>
<feature type="compositionally biased region" description="Low complexity" evidence="10">
    <location>
        <begin position="351"/>
        <end position="364"/>
    </location>
</feature>
<dbReference type="SMART" id="SM00225">
    <property type="entry name" value="BTB"/>
    <property type="match status" value="1"/>
</dbReference>
<dbReference type="PANTHER" id="PTHR46105">
    <property type="entry name" value="AGAP004733-PA"/>
    <property type="match status" value="1"/>
</dbReference>
<organism evidence="12 13">
    <name type="scientific">Magallana gigas</name>
    <name type="common">Pacific oyster</name>
    <name type="synonym">Crassostrea gigas</name>
    <dbReference type="NCBI Taxonomy" id="29159"/>
    <lineage>
        <taxon>Eukaryota</taxon>
        <taxon>Metazoa</taxon>
        <taxon>Spiralia</taxon>
        <taxon>Lophotrochozoa</taxon>
        <taxon>Mollusca</taxon>
        <taxon>Bivalvia</taxon>
        <taxon>Autobranchia</taxon>
        <taxon>Pteriomorphia</taxon>
        <taxon>Ostreida</taxon>
        <taxon>Ostreoidea</taxon>
        <taxon>Ostreidae</taxon>
        <taxon>Magallana</taxon>
    </lineage>
</organism>
<dbReference type="GO" id="GO:0008270">
    <property type="term" value="F:zinc ion binding"/>
    <property type="evidence" value="ECO:0007669"/>
    <property type="project" value="UniProtKB-KW"/>
</dbReference>
<evidence type="ECO:0000256" key="1">
    <source>
        <dbReference type="ARBA" id="ARBA00004123"/>
    </source>
</evidence>
<evidence type="ECO:0000256" key="7">
    <source>
        <dbReference type="ARBA" id="ARBA00023125"/>
    </source>
</evidence>
<dbReference type="GO" id="GO:0000978">
    <property type="term" value="F:RNA polymerase II cis-regulatory region sequence-specific DNA binding"/>
    <property type="evidence" value="ECO:0007669"/>
    <property type="project" value="TreeGrafter"/>
</dbReference>
<dbReference type="InterPro" id="IPR000210">
    <property type="entry name" value="BTB/POZ_dom"/>
</dbReference>
<feature type="region of interest" description="Disordered" evidence="10">
    <location>
        <begin position="470"/>
        <end position="518"/>
    </location>
</feature>
<feature type="domain" description="BTB" evidence="11">
    <location>
        <begin position="31"/>
        <end position="97"/>
    </location>
</feature>
<dbReference type="EnsemblMetazoa" id="G5760.6">
    <property type="protein sequence ID" value="G5760.6:cds"/>
    <property type="gene ID" value="G5760"/>
</dbReference>
<dbReference type="GeneID" id="105325284"/>
<reference evidence="12" key="1">
    <citation type="submission" date="2022-08" db="UniProtKB">
        <authorList>
            <consortium name="EnsemblMetazoa"/>
        </authorList>
    </citation>
    <scope>IDENTIFICATION</scope>
    <source>
        <strain evidence="12">05x7-T-G4-1.051#20</strain>
    </source>
</reference>
<evidence type="ECO:0000313" key="12">
    <source>
        <dbReference type="EnsemblMetazoa" id="G5760.8:cds"/>
    </source>
</evidence>
<keyword evidence="6" id="KW-0805">Transcription regulation</keyword>
<dbReference type="GO" id="GO:0005634">
    <property type="term" value="C:nucleus"/>
    <property type="evidence" value="ECO:0007669"/>
    <property type="project" value="UniProtKB-SubCell"/>
</dbReference>
<feature type="compositionally biased region" description="Polar residues" evidence="10">
    <location>
        <begin position="394"/>
        <end position="406"/>
    </location>
</feature>
<dbReference type="SUPFAM" id="SSF54695">
    <property type="entry name" value="POZ domain"/>
    <property type="match status" value="1"/>
</dbReference>
<sequence>MNCYQKFYTNQIHSSSLLCQLATMWKSQVLCDAIIRSGSVITKAHRVVLVAACPMLQSMENAAVGSHLEVRLAADIKQESIQTFLQYLYEGFMMLTEQNSRDVEKIARLLQVDSVIKCCADFNKCLGTKTGQMSANDQYKYTFHDMIEFKHVRSSEMQKTVQERTVKRNADYPRPPSPGSKRQRTQDMHADDTTSMASSYGHMAPDPWDRVPKLGMPFHTRVGQSSQQAGVIDMLEDSLELIETDPPDSSGGRAGKDQRSSQKGVSIAVASQVNSSTDLQVVDVATEQARSEARSRTSLPSQTRTAPANQTNSVSENGKSTNSHPAAKPSTHPSTPVMNEKLQVNSPPAMSPSSSQFNNRSSPQVRPESSAQKPFAAGSESQSSKPPQQQSSEIASNTNTVETVSEPSAREMSEEGQQIQQKPTKPPTPDKPSTNLSIVKIESDEDEDPGAMEMYINMSGGGGESIRVQRADHTDQEEGDPQADWMRDEMSNEDSNVSGDQSNSWVYPPGSQAQYKGGNTTDDRWTGQMTNTEDLPLVVILRNVTASFVIKNVGLPHRAVSTHMQRTCFVCKQFGRRIQSSSASPGFDNKVKRICRSSYKCECCDISLCIGDRMCFQQFHEMLRTTQYPNLVWEHPHRNPLLHSFI</sequence>
<dbReference type="AlphaFoldDB" id="A0A8W8NLD3"/>
<keyword evidence="3" id="KW-0677">Repeat</keyword>
<dbReference type="RefSeq" id="XP_011423084.2">
    <property type="nucleotide sequence ID" value="XM_011424782.4"/>
</dbReference>
<feature type="compositionally biased region" description="Polar residues" evidence="10">
    <location>
        <begin position="331"/>
        <end position="348"/>
    </location>
</feature>
<evidence type="ECO:0000256" key="5">
    <source>
        <dbReference type="ARBA" id="ARBA00022833"/>
    </source>
</evidence>
<evidence type="ECO:0000256" key="10">
    <source>
        <dbReference type="SAM" id="MobiDB-lite"/>
    </source>
</evidence>
<comment type="subcellular location">
    <subcellularLocation>
        <location evidence="1">Nucleus</location>
    </subcellularLocation>
</comment>
<evidence type="ECO:0000256" key="3">
    <source>
        <dbReference type="ARBA" id="ARBA00022737"/>
    </source>
</evidence>
<keyword evidence="8" id="KW-0804">Transcription</keyword>
<evidence type="ECO:0000256" key="8">
    <source>
        <dbReference type="ARBA" id="ARBA00023163"/>
    </source>
</evidence>
<keyword evidence="2" id="KW-0479">Metal-binding</keyword>
<dbReference type="EnsemblMetazoa" id="G5760.7">
    <property type="protein sequence ID" value="G5760.7:cds"/>
    <property type="gene ID" value="G5760"/>
</dbReference>
<feature type="compositionally biased region" description="Low complexity" evidence="10">
    <location>
        <begin position="379"/>
        <end position="393"/>
    </location>
</feature>
<proteinExistence type="predicted"/>
<dbReference type="PANTHER" id="PTHR46105:SF5">
    <property type="entry name" value="ZINC FINGER AND BTB DOMAIN-CONTAINING PROTEIN 44 ISOFORM X1"/>
    <property type="match status" value="1"/>
</dbReference>
<evidence type="ECO:0000259" key="11">
    <source>
        <dbReference type="PROSITE" id="PS50097"/>
    </source>
</evidence>
<dbReference type="InterPro" id="IPR011333">
    <property type="entry name" value="SKP1/BTB/POZ_sf"/>
</dbReference>
<dbReference type="Pfam" id="PF00651">
    <property type="entry name" value="BTB"/>
    <property type="match status" value="1"/>
</dbReference>
<dbReference type="Gene3D" id="3.30.710.10">
    <property type="entry name" value="Potassium Channel Kv1.1, Chain A"/>
    <property type="match status" value="1"/>
</dbReference>
<evidence type="ECO:0000313" key="13">
    <source>
        <dbReference type="Proteomes" id="UP000005408"/>
    </source>
</evidence>
<keyword evidence="5" id="KW-0862">Zinc</keyword>
<dbReference type="PROSITE" id="PS50097">
    <property type="entry name" value="BTB"/>
    <property type="match status" value="1"/>
</dbReference>
<dbReference type="EnsemblMetazoa" id="G5760.8">
    <property type="protein sequence ID" value="G5760.8:cds"/>
    <property type="gene ID" value="G5760"/>
</dbReference>
<feature type="compositionally biased region" description="Polar residues" evidence="10">
    <location>
        <begin position="296"/>
        <end position="324"/>
    </location>
</feature>
<feature type="region of interest" description="Disordered" evidence="10">
    <location>
        <begin position="242"/>
        <end position="268"/>
    </location>
</feature>
<name>A0A8W8NLD3_MAGGI</name>
<keyword evidence="7" id="KW-0238">DNA-binding</keyword>